<keyword evidence="3" id="KW-0238">DNA-binding</keyword>
<dbReference type="RefSeq" id="XP_028466224.1">
    <property type="nucleotide sequence ID" value="XM_028608037.1"/>
</dbReference>
<protein>
    <recommendedName>
        <fullName evidence="9">Transcription factor domain-containing protein</fullName>
    </recommendedName>
</protein>
<evidence type="ECO:0000313" key="7">
    <source>
        <dbReference type="EMBL" id="ROT38418.1"/>
    </source>
</evidence>
<evidence type="ECO:0000256" key="6">
    <source>
        <dbReference type="SAM" id="MobiDB-lite"/>
    </source>
</evidence>
<sequence>MSSSTKSVKFVASGPSGLPVKRKQVQQACEACRKRKKRCIHTDGQQQQQQQQQQQSLDEDGDDLKSPSSNLSSRARDGRPPRRNLPDRSPVRQHGMPTAYPSGRFVCDTNPEGMFTEAVGNTTPTPTPTYQERRFVCDTNPEGMFAEATGPPQDPAASSRNDEVGVWVPSRPHRGPSPPSPSSSSSSSSFSSSGSKTQAPNAPAPRPSIPFDPILLPYVREHCLPCVPPDKDFRQLKKVYSRKIHPIYALVPDSVLGEDDSENSPAHTVLRQVISLAASTDPSMANHLRLKNKGPAKLPLADFTNALSGAIRTTLATSLIPDRTVHIRVLCMLSLYFQPSSADESEVPSQFFAEAVHHCQTLGLHLLRTGDPALETLFCAVWALDKINAAANGRPRLLYEWDFAASVDECIGRQEPCFRLFLMVSRWLDRTIDLYRPAVSADALGENKPFVELPVLEPLIVEANALEVPTFLVATIEVFYHAVIILSCRLPRPGAGSKYASNIPPPMANARRSLASERIASNVKREKLSPVPFVPYAVSLSLSVEYRKMRHSALPMFRSRAVEAFKANCELLKRYKGVFWNARVTYGLGERLLKEMERAATSLAQEAAQDAATQQQQQQQQQGYDVAVNGLPNLDAMNFNLDVFGHFDPSFDLTMADNALEGNLDIGLPLNWGDWEQTGAATG</sequence>
<keyword evidence="8" id="KW-1185">Reference proteome</keyword>
<keyword evidence="4" id="KW-0804">Transcription</keyword>
<proteinExistence type="predicted"/>
<dbReference type="OrthoDB" id="10031947at2759"/>
<gene>
    <name evidence="7" type="ORF">SODALDRAFT_276917</name>
</gene>
<accession>A0A3N2PVB3</accession>
<reference evidence="7 8" key="1">
    <citation type="journal article" date="2018" name="Mol. Ecol.">
        <title>The obligate alkalophilic soda-lake fungus Sodiomyces alkalinus has shifted to a protein diet.</title>
        <authorList>
            <person name="Grum-Grzhimaylo A.A."/>
            <person name="Falkoski D.L."/>
            <person name="van den Heuvel J."/>
            <person name="Valero-Jimenez C.A."/>
            <person name="Min B."/>
            <person name="Choi I.G."/>
            <person name="Lipzen A."/>
            <person name="Daum C.G."/>
            <person name="Aanen D.K."/>
            <person name="Tsang A."/>
            <person name="Henrissat B."/>
            <person name="Bilanenko E.N."/>
            <person name="de Vries R.P."/>
            <person name="van Kan J.A.L."/>
            <person name="Grigoriev I.V."/>
            <person name="Debets A.J.M."/>
        </authorList>
    </citation>
    <scope>NUCLEOTIDE SEQUENCE [LARGE SCALE GENOMIC DNA]</scope>
    <source>
        <strain evidence="7 8">F11</strain>
    </source>
</reference>
<dbReference type="AlphaFoldDB" id="A0A3N2PVB3"/>
<dbReference type="EMBL" id="ML119055">
    <property type="protein sequence ID" value="ROT38418.1"/>
    <property type="molecule type" value="Genomic_DNA"/>
</dbReference>
<keyword evidence="5" id="KW-0539">Nucleus</keyword>
<evidence type="ECO:0000256" key="2">
    <source>
        <dbReference type="ARBA" id="ARBA00023015"/>
    </source>
</evidence>
<dbReference type="STRING" id="1314773.A0A3N2PVB3"/>
<feature type="compositionally biased region" description="Low complexity" evidence="6">
    <location>
        <begin position="45"/>
        <end position="55"/>
    </location>
</feature>
<dbReference type="CDD" id="cd12148">
    <property type="entry name" value="fungal_TF_MHR"/>
    <property type="match status" value="1"/>
</dbReference>
<dbReference type="CDD" id="cd00067">
    <property type="entry name" value="GAL4"/>
    <property type="match status" value="1"/>
</dbReference>
<evidence type="ECO:0000256" key="5">
    <source>
        <dbReference type="ARBA" id="ARBA00023242"/>
    </source>
</evidence>
<dbReference type="Proteomes" id="UP000272025">
    <property type="component" value="Unassembled WGS sequence"/>
</dbReference>
<organism evidence="7 8">
    <name type="scientific">Sodiomyces alkalinus (strain CBS 110278 / VKM F-3762 / F11)</name>
    <name type="common">Alkaliphilic filamentous fungus</name>
    <dbReference type="NCBI Taxonomy" id="1314773"/>
    <lineage>
        <taxon>Eukaryota</taxon>
        <taxon>Fungi</taxon>
        <taxon>Dikarya</taxon>
        <taxon>Ascomycota</taxon>
        <taxon>Pezizomycotina</taxon>
        <taxon>Sordariomycetes</taxon>
        <taxon>Hypocreomycetidae</taxon>
        <taxon>Glomerellales</taxon>
        <taxon>Plectosphaerellaceae</taxon>
        <taxon>Sodiomyces</taxon>
    </lineage>
</organism>
<dbReference type="GO" id="GO:0003677">
    <property type="term" value="F:DNA binding"/>
    <property type="evidence" value="ECO:0007669"/>
    <property type="project" value="UniProtKB-KW"/>
</dbReference>
<keyword evidence="1" id="KW-0862">Zinc</keyword>
<name>A0A3N2PVB3_SODAK</name>
<feature type="region of interest" description="Disordered" evidence="6">
    <location>
        <begin position="1"/>
        <end position="208"/>
    </location>
</feature>
<dbReference type="GO" id="GO:0000981">
    <property type="term" value="F:DNA-binding transcription factor activity, RNA polymerase II-specific"/>
    <property type="evidence" value="ECO:0007669"/>
    <property type="project" value="InterPro"/>
</dbReference>
<dbReference type="GeneID" id="39576515"/>
<dbReference type="PANTHER" id="PTHR47171:SF6">
    <property type="entry name" value="SPECIFIC TRANSCRIPTION FACTOR, PUTATIVE (AFU_ORTHOLOGUE AFUA_2G06130)-RELATED"/>
    <property type="match status" value="1"/>
</dbReference>
<evidence type="ECO:0008006" key="9">
    <source>
        <dbReference type="Google" id="ProtNLM"/>
    </source>
</evidence>
<dbReference type="PANTHER" id="PTHR47171">
    <property type="entry name" value="FARA-RELATED"/>
    <property type="match status" value="1"/>
</dbReference>
<dbReference type="InterPro" id="IPR001138">
    <property type="entry name" value="Zn2Cys6_DnaBD"/>
</dbReference>
<evidence type="ECO:0000256" key="4">
    <source>
        <dbReference type="ARBA" id="ARBA00023163"/>
    </source>
</evidence>
<dbReference type="InterPro" id="IPR052073">
    <property type="entry name" value="Amide_Lactam_Regulators"/>
</dbReference>
<evidence type="ECO:0000256" key="1">
    <source>
        <dbReference type="ARBA" id="ARBA00022833"/>
    </source>
</evidence>
<dbReference type="GO" id="GO:0008270">
    <property type="term" value="F:zinc ion binding"/>
    <property type="evidence" value="ECO:0007669"/>
    <property type="project" value="InterPro"/>
</dbReference>
<feature type="compositionally biased region" description="Polar residues" evidence="6">
    <location>
        <begin position="119"/>
        <end position="130"/>
    </location>
</feature>
<keyword evidence="2" id="KW-0805">Transcription regulation</keyword>
<feature type="compositionally biased region" description="Basic and acidic residues" evidence="6">
    <location>
        <begin position="74"/>
        <end position="90"/>
    </location>
</feature>
<evidence type="ECO:0000313" key="8">
    <source>
        <dbReference type="Proteomes" id="UP000272025"/>
    </source>
</evidence>
<evidence type="ECO:0000256" key="3">
    <source>
        <dbReference type="ARBA" id="ARBA00023125"/>
    </source>
</evidence>
<feature type="compositionally biased region" description="Low complexity" evidence="6">
    <location>
        <begin position="182"/>
        <end position="195"/>
    </location>
</feature>